<gene>
    <name evidence="2" type="ORF">EA58_03145</name>
</gene>
<evidence type="ECO:0000313" key="3">
    <source>
        <dbReference type="Proteomes" id="UP000027192"/>
    </source>
</evidence>
<dbReference type="PROSITE" id="PS51128">
    <property type="entry name" value="ZF_DKSA_2"/>
    <property type="match status" value="1"/>
</dbReference>
<dbReference type="AlphaFoldDB" id="A0A066RVV7"/>
<keyword evidence="3" id="KW-1185">Reference proteome</keyword>
<evidence type="ECO:0000313" key="2">
    <source>
        <dbReference type="EMBL" id="KDM93201.1"/>
    </source>
</evidence>
<reference evidence="2 3" key="1">
    <citation type="submission" date="2014-04" db="EMBL/GenBank/DDBJ databases">
        <title>Draft genome sequence of Photobacterium halotolerans S2753: a solonamide, ngercheumicin and holomycin producer.</title>
        <authorList>
            <person name="Machado H.R."/>
            <person name="Gram L."/>
        </authorList>
    </citation>
    <scope>NUCLEOTIDE SEQUENCE [LARGE SCALE GENOMIC DNA]</scope>
    <source>
        <strain evidence="2 3">S2753</strain>
    </source>
</reference>
<comment type="caution">
    <text evidence="2">The sequence shown here is derived from an EMBL/GenBank/DDBJ whole genome shotgun (WGS) entry which is preliminary data.</text>
</comment>
<dbReference type="RefSeq" id="WP_036748757.1">
    <property type="nucleotide sequence ID" value="NZ_JAGSGC010000002.1"/>
</dbReference>
<dbReference type="Proteomes" id="UP000027192">
    <property type="component" value="Unassembled WGS sequence"/>
</dbReference>
<dbReference type="Gene3D" id="1.20.120.910">
    <property type="entry name" value="DksA, coiled-coil domain"/>
    <property type="match status" value="1"/>
</dbReference>
<proteinExistence type="predicted"/>
<dbReference type="EMBL" id="JMIB01000004">
    <property type="protein sequence ID" value="KDM93201.1"/>
    <property type="molecule type" value="Genomic_DNA"/>
</dbReference>
<protein>
    <submittedName>
        <fullName evidence="2">Uncharacterized protein</fullName>
    </submittedName>
</protein>
<organism evidence="2 3">
    <name type="scientific">Photobacterium galatheae</name>
    <dbReference type="NCBI Taxonomy" id="1654360"/>
    <lineage>
        <taxon>Bacteria</taxon>
        <taxon>Pseudomonadati</taxon>
        <taxon>Pseudomonadota</taxon>
        <taxon>Gammaproteobacteria</taxon>
        <taxon>Vibrionales</taxon>
        <taxon>Vibrionaceae</taxon>
        <taxon>Photobacterium</taxon>
    </lineage>
</organism>
<sequence>MNSEYLKQQTVRLEQEYEALSAELYAELDAACLVTTAEKTANELLTLAAQSINPSLRQKANRLEAIDAALCAMRLDLYGICADCEEPIGINILDKDPAQPRCQQCQSHNKYHHQR</sequence>
<feature type="zinc finger region" description="dksA C4-type" evidence="1">
    <location>
        <begin position="81"/>
        <end position="105"/>
    </location>
</feature>
<accession>A0A066RVV7</accession>
<evidence type="ECO:0000256" key="1">
    <source>
        <dbReference type="PROSITE-ProRule" id="PRU00510"/>
    </source>
</evidence>
<dbReference type="OrthoDB" id="6064855at2"/>
<dbReference type="STRING" id="1654360.EA58_03145"/>
<name>A0A066RVV7_9GAMM</name>